<feature type="transmembrane region" description="Helical" evidence="1">
    <location>
        <begin position="155"/>
        <end position="173"/>
    </location>
</feature>
<dbReference type="RefSeq" id="WP_152942797.1">
    <property type="nucleotide sequence ID" value="NZ_CP045482.1"/>
</dbReference>
<evidence type="ECO:0000313" key="2">
    <source>
        <dbReference type="EMBL" id="MQL56260.1"/>
    </source>
</evidence>
<keyword evidence="1" id="KW-0812">Transmembrane</keyword>
<feature type="transmembrane region" description="Helical" evidence="1">
    <location>
        <begin position="259"/>
        <end position="282"/>
    </location>
</feature>
<reference evidence="2 5" key="1">
    <citation type="submission" date="2019-10" db="EMBL/GenBank/DDBJ databases">
        <title>Comparative genomics of sulfur disproportionating microorganisms.</title>
        <authorList>
            <person name="Ward L.M."/>
            <person name="Bertran E."/>
            <person name="Johnston D."/>
        </authorList>
    </citation>
    <scope>NUCLEOTIDE SEQUENCE [LARGE SCALE GENOMIC DNA]</scope>
    <source>
        <strain evidence="2 5">DSM 3772</strain>
    </source>
</reference>
<dbReference type="EMBL" id="CP045482">
    <property type="protein sequence ID" value="QGR21204.1"/>
    <property type="molecule type" value="Genomic_DNA"/>
</dbReference>
<evidence type="ECO:0000313" key="5">
    <source>
        <dbReference type="Proteomes" id="UP000474054"/>
    </source>
</evidence>
<feature type="transmembrane region" description="Helical" evidence="1">
    <location>
        <begin position="289"/>
        <end position="307"/>
    </location>
</feature>
<reference evidence="3 4" key="2">
    <citation type="submission" date="2019-10" db="EMBL/GenBank/DDBJ databases">
        <title>Genome Sequences from Six Type Strain Members of the Archaeal Family Sulfolobaceae: Acidianus ambivalens, Acidianus infernus, Metallosphaera prunae, Stygiolobus azoricus, Sulfolobus metallicus, and Sulfurisphaera ohwakuensis.</title>
        <authorList>
            <person name="Counts J.A."/>
            <person name="Kelly R.M."/>
        </authorList>
    </citation>
    <scope>NUCLEOTIDE SEQUENCE [LARGE SCALE GENOMIC DNA]</scope>
    <source>
        <strain evidence="3 4">LEI 10</strain>
    </source>
</reference>
<keyword evidence="1" id="KW-1133">Transmembrane helix</keyword>
<accession>A0A650CTM7</accession>
<protein>
    <submittedName>
        <fullName evidence="3">Uncharacterized protein</fullName>
    </submittedName>
</protein>
<evidence type="ECO:0000256" key="1">
    <source>
        <dbReference type="SAM" id="Phobius"/>
    </source>
</evidence>
<name>A0A650CTM7_ACIAM</name>
<evidence type="ECO:0000313" key="3">
    <source>
        <dbReference type="EMBL" id="QGR21204.1"/>
    </source>
</evidence>
<feature type="transmembrane region" description="Helical" evidence="1">
    <location>
        <begin position="313"/>
        <end position="334"/>
    </location>
</feature>
<dbReference type="GeneID" id="42778802"/>
<proteinExistence type="predicted"/>
<keyword evidence="4" id="KW-1185">Reference proteome</keyword>
<feature type="transmembrane region" description="Helical" evidence="1">
    <location>
        <begin position="7"/>
        <end position="27"/>
    </location>
</feature>
<feature type="transmembrane region" description="Helical" evidence="1">
    <location>
        <begin position="129"/>
        <end position="149"/>
    </location>
</feature>
<dbReference type="AlphaFoldDB" id="A0A650CTM7"/>
<feature type="transmembrane region" description="Helical" evidence="1">
    <location>
        <begin position="72"/>
        <end position="90"/>
    </location>
</feature>
<feature type="transmembrane region" description="Helical" evidence="1">
    <location>
        <begin position="235"/>
        <end position="253"/>
    </location>
</feature>
<feature type="transmembrane region" description="Helical" evidence="1">
    <location>
        <begin position="33"/>
        <end position="52"/>
    </location>
</feature>
<gene>
    <name evidence="3" type="ORF">D1866_03670</name>
    <name evidence="2" type="ORF">GFB69_11160</name>
</gene>
<dbReference type="Proteomes" id="UP000474054">
    <property type="component" value="Unassembled WGS sequence"/>
</dbReference>
<feature type="transmembrane region" description="Helical" evidence="1">
    <location>
        <begin position="185"/>
        <end position="203"/>
    </location>
</feature>
<dbReference type="EMBL" id="WHYS01000002">
    <property type="protein sequence ID" value="MQL56260.1"/>
    <property type="molecule type" value="Genomic_DNA"/>
</dbReference>
<feature type="transmembrane region" description="Helical" evidence="1">
    <location>
        <begin position="96"/>
        <end position="122"/>
    </location>
</feature>
<dbReference type="KEGG" id="aamb:D1866_03670"/>
<keyword evidence="1" id="KW-0472">Membrane</keyword>
<sequence length="342" mass="38341">MKKSDLFLFSYSFSSIGGPLALVAQFSRGLSPLDVILSSILFLPTVYVIYHVTKKIKGDKGLYEYLLNRREISTAFLYFWFFSYFLYLSYTVDYVVYYILQLDGFLATVALVLLTLGVSLLTLTSSEQWFLVFSSFIQLFLSIPIGWQISLTDSVSFSQILPTSEAFVCITLAPFAKTENSNAKVIFYAYAIAVSLMAISTLFVVPKVIYYASSISAFSLIIVEFYAIKKILPRKLLIIIVLLFSTMTIVSLINPYQYYLYTIVPSLSALYVSLGIFFSSIAFSKSGNIVLRASSIVSLAIVVYGFYTSLDFGSLSVFIIEIASLLSISGLVLYKIRVRRSL</sequence>
<dbReference type="Proteomes" id="UP000426328">
    <property type="component" value="Chromosome"/>
</dbReference>
<organism evidence="3 4">
    <name type="scientific">Acidianus ambivalens</name>
    <name type="common">Desulfurolobus ambivalens</name>
    <dbReference type="NCBI Taxonomy" id="2283"/>
    <lineage>
        <taxon>Archaea</taxon>
        <taxon>Thermoproteota</taxon>
        <taxon>Thermoprotei</taxon>
        <taxon>Sulfolobales</taxon>
        <taxon>Sulfolobaceae</taxon>
        <taxon>Acidianus</taxon>
    </lineage>
</organism>
<evidence type="ECO:0000313" key="4">
    <source>
        <dbReference type="Proteomes" id="UP000426328"/>
    </source>
</evidence>
<feature type="transmembrane region" description="Helical" evidence="1">
    <location>
        <begin position="209"/>
        <end position="228"/>
    </location>
</feature>